<dbReference type="Gene3D" id="3.30.70.3250">
    <property type="entry name" value="Ribonuclease P, Pop5 subunit"/>
    <property type="match status" value="1"/>
</dbReference>
<dbReference type="InterPro" id="IPR002759">
    <property type="entry name" value="Pop5/Rpp14/Rnp2-like"/>
</dbReference>
<gene>
    <name evidence="4" type="ORF">RHIMIDRAFT_48784</name>
</gene>
<keyword evidence="5" id="KW-1185">Reference proteome</keyword>
<name>A0A2G4SLA2_RHIZD</name>
<dbReference type="STRING" id="1340429.A0A2G4SLA2"/>
<dbReference type="GO" id="GO:0030681">
    <property type="term" value="C:multimeric ribonuclease P complex"/>
    <property type="evidence" value="ECO:0007669"/>
    <property type="project" value="TreeGrafter"/>
</dbReference>
<dbReference type="AlphaFoldDB" id="A0A2G4SLA2"/>
<dbReference type="SUPFAM" id="SSF160350">
    <property type="entry name" value="Rnp2-like"/>
    <property type="match status" value="1"/>
</dbReference>
<sequence>MVRFKHRWILFQVNQDPVIENGQIVYPRASLKLNDQMISRAIYNQIEIYYGQFGKGLGSVAVKWYNPDTRIGIMRIPRDYTNMYLSTMFYMNKIASVPCSISILRVSGTIIFVQTAAIEWDRTYYIREQEEAEKKGQHYSSAEKIETSRKQIASIS</sequence>
<reference evidence="4 5" key="1">
    <citation type="journal article" date="2016" name="Proc. Natl. Acad. Sci. U.S.A.">
        <title>Lipid metabolic changes in an early divergent fungus govern the establishment of a mutualistic symbiosis with endobacteria.</title>
        <authorList>
            <person name="Lastovetsky O.A."/>
            <person name="Gaspar M.L."/>
            <person name="Mondo S.J."/>
            <person name="LaButti K.M."/>
            <person name="Sandor L."/>
            <person name="Grigoriev I.V."/>
            <person name="Henry S.A."/>
            <person name="Pawlowska T.E."/>
        </authorList>
    </citation>
    <scope>NUCLEOTIDE SEQUENCE [LARGE SCALE GENOMIC DNA]</scope>
    <source>
        <strain evidence="4 5">ATCC 52813</strain>
    </source>
</reference>
<comment type="similarity">
    <text evidence="1">Belongs to the eukaryotic/archaeal RNase P protein component 2 family.</text>
</comment>
<dbReference type="GeneID" id="35446296"/>
<evidence type="ECO:0000313" key="4">
    <source>
        <dbReference type="EMBL" id="PHZ09543.1"/>
    </source>
</evidence>
<evidence type="ECO:0000256" key="3">
    <source>
        <dbReference type="SAM" id="MobiDB-lite"/>
    </source>
</evidence>
<feature type="region of interest" description="Disordered" evidence="3">
    <location>
        <begin position="134"/>
        <end position="156"/>
    </location>
</feature>
<evidence type="ECO:0000256" key="2">
    <source>
        <dbReference type="ARBA" id="ARBA00022694"/>
    </source>
</evidence>
<dbReference type="PANTHER" id="PTHR15441:SF2">
    <property type="entry name" value="RIBONUCLEASE P_MRP PROTEIN SUBUNIT POP5"/>
    <property type="match status" value="1"/>
</dbReference>
<dbReference type="RefSeq" id="XP_023463251.1">
    <property type="nucleotide sequence ID" value="XM_023615308.1"/>
</dbReference>
<evidence type="ECO:0000256" key="1">
    <source>
        <dbReference type="ARBA" id="ARBA00010800"/>
    </source>
</evidence>
<dbReference type="Pfam" id="PF01900">
    <property type="entry name" value="RNase_P_Rpp14"/>
    <property type="match status" value="1"/>
</dbReference>
<protein>
    <submittedName>
        <fullName evidence="4">Uncharacterized protein</fullName>
    </submittedName>
</protein>
<evidence type="ECO:0000313" key="5">
    <source>
        <dbReference type="Proteomes" id="UP000242254"/>
    </source>
</evidence>
<feature type="compositionally biased region" description="Basic and acidic residues" evidence="3">
    <location>
        <begin position="134"/>
        <end position="149"/>
    </location>
</feature>
<dbReference type="GO" id="GO:0033204">
    <property type="term" value="F:ribonuclease P RNA binding"/>
    <property type="evidence" value="ECO:0007669"/>
    <property type="project" value="TreeGrafter"/>
</dbReference>
<accession>A0A2G4SLA2</accession>
<dbReference type="InterPro" id="IPR038085">
    <property type="entry name" value="Rnp2-like_sf"/>
</dbReference>
<dbReference type="GO" id="GO:0001682">
    <property type="term" value="P:tRNA 5'-leader removal"/>
    <property type="evidence" value="ECO:0007669"/>
    <property type="project" value="InterPro"/>
</dbReference>
<dbReference type="Proteomes" id="UP000242254">
    <property type="component" value="Unassembled WGS sequence"/>
</dbReference>
<dbReference type="PANTHER" id="PTHR15441">
    <property type="entry name" value="RIBONUCLEASE P PROTEIN SUBUNIT P14"/>
    <property type="match status" value="1"/>
</dbReference>
<dbReference type="GO" id="GO:0005730">
    <property type="term" value="C:nucleolus"/>
    <property type="evidence" value="ECO:0007669"/>
    <property type="project" value="TreeGrafter"/>
</dbReference>
<keyword evidence="2" id="KW-0819">tRNA processing</keyword>
<organism evidence="4 5">
    <name type="scientific">Rhizopus microsporus ATCC 52813</name>
    <dbReference type="NCBI Taxonomy" id="1340429"/>
    <lineage>
        <taxon>Eukaryota</taxon>
        <taxon>Fungi</taxon>
        <taxon>Fungi incertae sedis</taxon>
        <taxon>Mucoromycota</taxon>
        <taxon>Mucoromycotina</taxon>
        <taxon>Mucoromycetes</taxon>
        <taxon>Mucorales</taxon>
        <taxon>Mucorineae</taxon>
        <taxon>Rhizopodaceae</taxon>
        <taxon>Rhizopus</taxon>
    </lineage>
</organism>
<dbReference type="EMBL" id="KZ303858">
    <property type="protein sequence ID" value="PHZ09543.1"/>
    <property type="molecule type" value="Genomic_DNA"/>
</dbReference>
<proteinExistence type="inferred from homology"/>